<evidence type="ECO:0000313" key="2">
    <source>
        <dbReference type="Proteomes" id="UP001230649"/>
    </source>
</evidence>
<reference evidence="1" key="1">
    <citation type="submission" date="2023-04" db="EMBL/GenBank/DDBJ databases">
        <title>Draft Genome sequencing of Naganishia species isolated from polar environments using Oxford Nanopore Technology.</title>
        <authorList>
            <person name="Leo P."/>
            <person name="Venkateswaran K."/>
        </authorList>
    </citation>
    <scope>NUCLEOTIDE SEQUENCE</scope>
    <source>
        <strain evidence="1">MNA-CCFEE 5262</strain>
    </source>
</reference>
<organism evidence="1 2">
    <name type="scientific">Naganishia adeliensis</name>
    <dbReference type="NCBI Taxonomy" id="92952"/>
    <lineage>
        <taxon>Eukaryota</taxon>
        <taxon>Fungi</taxon>
        <taxon>Dikarya</taxon>
        <taxon>Basidiomycota</taxon>
        <taxon>Agaricomycotina</taxon>
        <taxon>Tremellomycetes</taxon>
        <taxon>Filobasidiales</taxon>
        <taxon>Filobasidiaceae</taxon>
        <taxon>Naganishia</taxon>
    </lineage>
</organism>
<dbReference type="Proteomes" id="UP001230649">
    <property type="component" value="Unassembled WGS sequence"/>
</dbReference>
<proteinExistence type="predicted"/>
<evidence type="ECO:0000313" key="1">
    <source>
        <dbReference type="EMBL" id="KAJ9107987.1"/>
    </source>
</evidence>
<accession>A0ACC2WBP0</accession>
<name>A0ACC2WBP0_9TREE</name>
<protein>
    <submittedName>
        <fullName evidence="1">Uncharacterized protein</fullName>
    </submittedName>
</protein>
<sequence>MDSTTTDTASVHGGPSMILPNGSNIGATGSHGAPGHSPIRSSTPIVLLKRKRGFIACYSCRSRKRACQKSDDDPLSCVQCLSSESVCVWPERDKRRRVERGERTSGSGSHERTRGESGDYLSAPGSAKRRRSSSKLVKHEDVAEGRDKESRGGNGHQDYEDEYGSDSSEEDIEVPLSATTNARRPSINHAANANTQASYTDYLSSDNRSKGNGSVMLSDHSSSNQAFGSARRVSFGHDMNGGGSNGMSITPLQGQGLHQSEPHQSQYQAHSVAHGQQACGNPLNATYTNGMQSAHSGSFPQLQSDHHAHNQYQSHSSQQPHVQAHHAESSVRFIPGLLSAVHGDTPTPSPPNGYRQGNGVQQQPNGKTDHSHQQRLHHLSMMSSAPGLASTLASFTSASSGGRPSSAHEAERTRIENELGASTSQAHSQPQQITDGRHLSESHPLSLAHAASHGLVSSGYNISLSAPNGMHDGSLARQGSEYDGSQNKSGEQRVGAGNTWMGNGPARPGISTHLSHNDQPHLRPATGYDPDTGLTRRDYAGLDLHASADGGVNGIGIESGMVGGEDIGKDVGPGVGSANSGGTTASLKALKMDLGEEGHDAANERRFIFEGNADLPRSFTSPLRNPSRDRLLSLNQSRIQVIPSDASAAAMGGIHKTSPGDKSDGDAGVENIRLSYEYLRPYGPTAISPGLGRIRLSIRGTPKHLQTANANANPNQLLHPNAMPSPPQHVPGAASSSPMGSGQGNLLRQSIHASSGLTPPSNQNTGGQQNGNSPPGQPIMNPRPIFDSSSKFPRSDIRSALFDTFFDHFSSMFPFLNRQVVDRQIRDGGADAGTVLLANVMCALSARQVVLFCPLPEVVALNSLPFCRGVPFADNAKQLLVPLLGMPSPSVTAALLLMSYYELGVNSEAGVWNYCGLAMRMAIDLGLHRKIAGRFSSKSNRMLFWCIFLLDRVLAVGTGRPVTFLDNHIEISEPDTDIIEQSFQNVDSDKQSLAFSYNIKLTKLYGHIASTVNTSPFWLGCLSTGSAAPSRAASPAADDAQVRTPHRTGAFRLSATSTAISDDPAHRAELRDLAATEEAIVAIYENMPPSLTWNQENLMRHIALGNGDMFLHLHLWYHCIIAILYREPFIQARAAYAGLDLVEAMEIQKSAARHIQDISAAIPPEHQALLLNNGFLNQCFYTAACTWISELAHLRKSENRALARARSMLTATATSNFTACAKVLRQQAEVWLGVGWIAAALAKRGARLSLSEIIKTGTTDTILSEAEMRIITSCDTSDDDTIASSALDLRTTLWNTLSDGLPDFSDPIINPALWGAEGLFDEGMNEMFFAGYDTAVPTPSAWQSLGL</sequence>
<keyword evidence="2" id="KW-1185">Reference proteome</keyword>
<comment type="caution">
    <text evidence="1">The sequence shown here is derived from an EMBL/GenBank/DDBJ whole genome shotgun (WGS) entry which is preliminary data.</text>
</comment>
<gene>
    <name evidence="1" type="ORF">QFC20_003673</name>
</gene>
<dbReference type="EMBL" id="JASBWS010000035">
    <property type="protein sequence ID" value="KAJ9107987.1"/>
    <property type="molecule type" value="Genomic_DNA"/>
</dbReference>